<feature type="region of interest" description="Disordered" evidence="6">
    <location>
        <begin position="207"/>
        <end position="243"/>
    </location>
</feature>
<evidence type="ECO:0000256" key="7">
    <source>
        <dbReference type="SAM" id="Phobius"/>
    </source>
</evidence>
<sequence>MATNTEEAIIWKEKGNECVKQGKYEEAVLHYGRAIKLDPNNPTLYSNRSLAFLKLQQYYYAYSDANETIKLRRDWAKGYFRKGEVEMNVGKPSIALLSYQLALYLQPADQTVKDAMARATAACEKEKKKDQIPWLCAGVGIIIGVAIVMGDQFLTPEPSISHPLLMALLTISVASIGYLIARAWRFFRKCQMHSLLDPPLDLLAEMHKDDKKDEEQEPDIPTERTHTRLTKAQARAKLKRQRT</sequence>
<dbReference type="InterPro" id="IPR019734">
    <property type="entry name" value="TPR_rpt"/>
</dbReference>
<keyword evidence="7" id="KW-1133">Transmembrane helix</keyword>
<protein>
    <submittedName>
        <fullName evidence="8">Uncharacterized protein</fullName>
    </submittedName>
</protein>
<dbReference type="SUPFAM" id="SSF48452">
    <property type="entry name" value="TPR-like"/>
    <property type="match status" value="1"/>
</dbReference>
<dbReference type="OrthoDB" id="2423701at2759"/>
<comment type="subcellular location">
    <subcellularLocation>
        <location evidence="1">Cytoplasm</location>
    </subcellularLocation>
</comment>
<evidence type="ECO:0000256" key="6">
    <source>
        <dbReference type="SAM" id="MobiDB-lite"/>
    </source>
</evidence>
<keyword evidence="4 5" id="KW-0802">TPR repeat</keyword>
<dbReference type="GO" id="GO:0051879">
    <property type="term" value="F:Hsp90 protein binding"/>
    <property type="evidence" value="ECO:0007669"/>
    <property type="project" value="TreeGrafter"/>
</dbReference>
<dbReference type="FunFam" id="1.25.40.10:FF:000020">
    <property type="entry name" value="Stress-induced phosphoprotein 1"/>
    <property type="match status" value="1"/>
</dbReference>
<feature type="compositionally biased region" description="Basic residues" evidence="6">
    <location>
        <begin position="234"/>
        <end position="243"/>
    </location>
</feature>
<evidence type="ECO:0000313" key="9">
    <source>
        <dbReference type="Proteomes" id="UP001152798"/>
    </source>
</evidence>
<dbReference type="PANTHER" id="PTHR22904:SF532">
    <property type="entry name" value="HEAT SHOCK PROTEIN STI1-LIKE PROTEIN"/>
    <property type="match status" value="1"/>
</dbReference>
<dbReference type="InterPro" id="IPR011990">
    <property type="entry name" value="TPR-like_helical_dom_sf"/>
</dbReference>
<evidence type="ECO:0000256" key="3">
    <source>
        <dbReference type="ARBA" id="ARBA00022737"/>
    </source>
</evidence>
<evidence type="ECO:0000313" key="8">
    <source>
        <dbReference type="EMBL" id="CAH1397594.1"/>
    </source>
</evidence>
<evidence type="ECO:0000256" key="4">
    <source>
        <dbReference type="ARBA" id="ARBA00022803"/>
    </source>
</evidence>
<evidence type="ECO:0000256" key="5">
    <source>
        <dbReference type="PROSITE-ProRule" id="PRU00339"/>
    </source>
</evidence>
<reference evidence="8" key="1">
    <citation type="submission" date="2022-01" db="EMBL/GenBank/DDBJ databases">
        <authorList>
            <person name="King R."/>
        </authorList>
    </citation>
    <scope>NUCLEOTIDE SEQUENCE</scope>
</reference>
<dbReference type="EMBL" id="OV725079">
    <property type="protein sequence ID" value="CAH1397594.1"/>
    <property type="molecule type" value="Genomic_DNA"/>
</dbReference>
<keyword evidence="9" id="KW-1185">Reference proteome</keyword>
<gene>
    <name evidence="8" type="ORF">NEZAVI_LOCUS7390</name>
</gene>
<keyword evidence="7" id="KW-0812">Transmembrane</keyword>
<dbReference type="SMART" id="SM00028">
    <property type="entry name" value="TPR"/>
    <property type="match status" value="3"/>
</dbReference>
<dbReference type="PROSITE" id="PS50005">
    <property type="entry name" value="TPR"/>
    <property type="match status" value="1"/>
</dbReference>
<keyword evidence="3" id="KW-0677">Repeat</keyword>
<proteinExistence type="predicted"/>
<evidence type="ECO:0000256" key="1">
    <source>
        <dbReference type="ARBA" id="ARBA00004496"/>
    </source>
</evidence>
<name>A0A9P0H947_NEZVI</name>
<dbReference type="Pfam" id="PF13414">
    <property type="entry name" value="TPR_11"/>
    <property type="match status" value="1"/>
</dbReference>
<dbReference type="AlphaFoldDB" id="A0A9P0H947"/>
<dbReference type="Gene3D" id="1.25.40.10">
    <property type="entry name" value="Tetratricopeptide repeat domain"/>
    <property type="match status" value="1"/>
</dbReference>
<accession>A0A9P0H947</accession>
<organism evidence="8 9">
    <name type="scientific">Nezara viridula</name>
    <name type="common">Southern green stink bug</name>
    <name type="synonym">Cimex viridulus</name>
    <dbReference type="NCBI Taxonomy" id="85310"/>
    <lineage>
        <taxon>Eukaryota</taxon>
        <taxon>Metazoa</taxon>
        <taxon>Ecdysozoa</taxon>
        <taxon>Arthropoda</taxon>
        <taxon>Hexapoda</taxon>
        <taxon>Insecta</taxon>
        <taxon>Pterygota</taxon>
        <taxon>Neoptera</taxon>
        <taxon>Paraneoptera</taxon>
        <taxon>Hemiptera</taxon>
        <taxon>Heteroptera</taxon>
        <taxon>Panheteroptera</taxon>
        <taxon>Pentatomomorpha</taxon>
        <taxon>Pentatomoidea</taxon>
        <taxon>Pentatomidae</taxon>
        <taxon>Pentatominae</taxon>
        <taxon>Nezara</taxon>
    </lineage>
</organism>
<dbReference type="PANTHER" id="PTHR22904">
    <property type="entry name" value="TPR REPEAT CONTAINING PROTEIN"/>
    <property type="match status" value="1"/>
</dbReference>
<keyword evidence="2" id="KW-0963">Cytoplasm</keyword>
<feature type="repeat" description="TPR" evidence="5">
    <location>
        <begin position="8"/>
        <end position="41"/>
    </location>
</feature>
<keyword evidence="7" id="KW-0472">Membrane</keyword>
<dbReference type="GO" id="GO:0005737">
    <property type="term" value="C:cytoplasm"/>
    <property type="evidence" value="ECO:0007669"/>
    <property type="project" value="UniProtKB-SubCell"/>
</dbReference>
<feature type="transmembrane region" description="Helical" evidence="7">
    <location>
        <begin position="160"/>
        <end position="181"/>
    </location>
</feature>
<evidence type="ECO:0000256" key="2">
    <source>
        <dbReference type="ARBA" id="ARBA00022490"/>
    </source>
</evidence>
<feature type="transmembrane region" description="Helical" evidence="7">
    <location>
        <begin position="134"/>
        <end position="154"/>
    </location>
</feature>
<dbReference type="Proteomes" id="UP001152798">
    <property type="component" value="Chromosome 3"/>
</dbReference>